<dbReference type="Gene3D" id="3.40.50.720">
    <property type="entry name" value="NAD(P)-binding Rossmann-like Domain"/>
    <property type="match status" value="1"/>
</dbReference>
<evidence type="ECO:0000313" key="4">
    <source>
        <dbReference type="Proteomes" id="UP000266327"/>
    </source>
</evidence>
<dbReference type="RefSeq" id="WP_119786603.1">
    <property type="nucleotide sequence ID" value="NZ_QYUQ01000002.1"/>
</dbReference>
<gene>
    <name evidence="3" type="ORF">D3878_17205</name>
</gene>
<comment type="caution">
    <text evidence="3">The sequence shown here is derived from an EMBL/GenBank/DDBJ whole genome shotgun (WGS) entry which is preliminary data.</text>
</comment>
<dbReference type="OrthoDB" id="9803333at2"/>
<dbReference type="InterPro" id="IPR036291">
    <property type="entry name" value="NAD(P)-bd_dom_sf"/>
</dbReference>
<reference evidence="4" key="1">
    <citation type="submission" date="2018-09" db="EMBL/GenBank/DDBJ databases">
        <authorList>
            <person name="Zhu H."/>
        </authorList>
    </citation>
    <scope>NUCLEOTIDE SEQUENCE [LARGE SCALE GENOMIC DNA]</scope>
    <source>
        <strain evidence="4">K1S02-23</strain>
    </source>
</reference>
<dbReference type="SUPFAM" id="SSF51735">
    <property type="entry name" value="NAD(P)-binding Rossmann-fold domains"/>
    <property type="match status" value="1"/>
</dbReference>
<proteinExistence type="inferred from homology"/>
<evidence type="ECO:0000313" key="3">
    <source>
        <dbReference type="EMBL" id="RJG03104.1"/>
    </source>
</evidence>
<comment type="similarity">
    <text evidence="1">Belongs to the short-chain dehydrogenases/reductases (SDR) family.</text>
</comment>
<dbReference type="Pfam" id="PF13561">
    <property type="entry name" value="adh_short_C2"/>
    <property type="match status" value="1"/>
</dbReference>
<dbReference type="AlphaFoldDB" id="A0A3A3G5K9"/>
<dbReference type="InterPro" id="IPR002347">
    <property type="entry name" value="SDR_fam"/>
</dbReference>
<dbReference type="PANTHER" id="PTHR43669:SF3">
    <property type="entry name" value="ALCOHOL DEHYDROGENASE, PUTATIVE (AFU_ORTHOLOGUE AFUA_3G03445)-RELATED"/>
    <property type="match status" value="1"/>
</dbReference>
<dbReference type="EMBL" id="QYUQ01000002">
    <property type="protein sequence ID" value="RJG03104.1"/>
    <property type="molecule type" value="Genomic_DNA"/>
</dbReference>
<dbReference type="Proteomes" id="UP000266327">
    <property type="component" value="Unassembled WGS sequence"/>
</dbReference>
<protein>
    <submittedName>
        <fullName evidence="3">SDR family oxidoreductase</fullName>
    </submittedName>
</protein>
<dbReference type="GO" id="GO:0016491">
    <property type="term" value="F:oxidoreductase activity"/>
    <property type="evidence" value="ECO:0007669"/>
    <property type="project" value="UniProtKB-KW"/>
</dbReference>
<dbReference type="InterPro" id="IPR020904">
    <property type="entry name" value="Sc_DH/Rdtase_CS"/>
</dbReference>
<organism evidence="3 4">
    <name type="scientific">Noviherbaspirillum sedimenti</name>
    <dbReference type="NCBI Taxonomy" id="2320865"/>
    <lineage>
        <taxon>Bacteria</taxon>
        <taxon>Pseudomonadati</taxon>
        <taxon>Pseudomonadota</taxon>
        <taxon>Betaproteobacteria</taxon>
        <taxon>Burkholderiales</taxon>
        <taxon>Oxalobacteraceae</taxon>
        <taxon>Noviherbaspirillum</taxon>
    </lineage>
</organism>
<evidence type="ECO:0000256" key="2">
    <source>
        <dbReference type="ARBA" id="ARBA00023002"/>
    </source>
</evidence>
<dbReference type="PROSITE" id="PS00061">
    <property type="entry name" value="ADH_SHORT"/>
    <property type="match status" value="1"/>
</dbReference>
<name>A0A3A3G5K9_9BURK</name>
<keyword evidence="4" id="KW-1185">Reference proteome</keyword>
<dbReference type="CDD" id="cd05233">
    <property type="entry name" value="SDR_c"/>
    <property type="match status" value="1"/>
</dbReference>
<keyword evidence="2" id="KW-0560">Oxidoreductase</keyword>
<accession>A0A3A3G5K9</accession>
<evidence type="ECO:0000256" key="1">
    <source>
        <dbReference type="ARBA" id="ARBA00006484"/>
    </source>
</evidence>
<dbReference type="PANTHER" id="PTHR43669">
    <property type="entry name" value="5-KETO-D-GLUCONATE 5-REDUCTASE"/>
    <property type="match status" value="1"/>
</dbReference>
<sequence length="268" mass="27634">MSDKEWQSTDYLQKLRLDGRGYVVLGAGSGIGGQVCRAFTQAGARVICVDIQADVAKMTAEAVGGIAMQADVTSRADMTAVFERANSEFGKQFAGAVVVVGHPVPAPGPIGSYDDEGLFRQYQLVLHPGVVTTQIAGPMLAANGGGTITLVGSLAGLRSTKRVAMYGTAKAALHSFAMFAADEYGPSGVRINVAVPGRIKASGTVDPAPEVWERVARGIPLRRIGVPSEIAGTILFLTSDLASYISGQVIVVDGGISGVSALPSSLVA</sequence>
<dbReference type="PRINTS" id="PR00081">
    <property type="entry name" value="GDHRDH"/>
</dbReference>